<evidence type="ECO:0000256" key="1">
    <source>
        <dbReference type="SAM" id="SignalP"/>
    </source>
</evidence>
<feature type="domain" description="Autotransporter" evidence="2">
    <location>
        <begin position="2282"/>
        <end position="2557"/>
    </location>
</feature>
<comment type="caution">
    <text evidence="3">The sequence shown here is derived from an EMBL/GenBank/DDBJ whole genome shotgun (WGS) entry which is preliminary data.</text>
</comment>
<organism evidence="3 4">
    <name type="scientific">Sphingomonas plantiphila</name>
    <dbReference type="NCBI Taxonomy" id="3163295"/>
    <lineage>
        <taxon>Bacteria</taxon>
        <taxon>Pseudomonadati</taxon>
        <taxon>Pseudomonadota</taxon>
        <taxon>Alphaproteobacteria</taxon>
        <taxon>Sphingomonadales</taxon>
        <taxon>Sphingomonadaceae</taxon>
        <taxon>Sphingomonas</taxon>
    </lineage>
</organism>
<reference evidence="3 4" key="1">
    <citation type="submission" date="2024-06" db="EMBL/GenBank/DDBJ databases">
        <authorList>
            <person name="Kaempfer P."/>
            <person name="Viver T."/>
        </authorList>
    </citation>
    <scope>NUCLEOTIDE SEQUENCE [LARGE SCALE GENOMIC DNA]</scope>
    <source>
        <strain evidence="3 4">ST-64</strain>
    </source>
</reference>
<keyword evidence="4" id="KW-1185">Reference proteome</keyword>
<accession>A0ABW8YS89</accession>
<evidence type="ECO:0000313" key="3">
    <source>
        <dbReference type="EMBL" id="MFL9841938.1"/>
    </source>
</evidence>
<sequence>MAHISFPTRLPTRSGSKGRRALFMSAATLAIAMSSTAARAECLGEAQVVCEGQSEPFVMTVPNGTVTVQGGATVGSQANTDAALRFNAPGRLIVNGGVFSQGSAVSLASGLVDLDVKIGRTGTLAGAYAVQQPGDDGTFNGNAIKLDNSGLLRGTGGTAVDARASSVELRNRAGGRVEGGIAASQFATINDGMIAAGDVSAVRAEYGAFTNTGTIANASATEATIAVGSIEGSNTGVIEAHGTAPAISADYLDLTNGASGAIRSAGGTAIDVRDAASIENAGQIAGGVTLGRFGDQFYQRLGGSVTGAIAMGDGDDAFWREAGAAGTADRPTEGLDGGSGTDTYGLRITNSGSFALGALPTGFERYGIDLCGCDLDVTIAAETLTGGLDVSGPGMVTNLASFTYSGSDAGLTLSAYNDFSDDYSTLTFVNRGTLDFTGVQTPDVDAPDALIEAGAYNTRFVNAADGTVNLAGEATYGVYSGGFGFGDNEYGFVNQGIIHAQGAVVAAVGVRGSGYNSGTISTDNDDGVALEVSLYGNFVNDTGGTIRGAHAVDLSYGASLTNRGTIASSGADAAITGYTNRYTGPITVINDGEIRADAGAAIAIGAEGPSGTRLANRGNIVGDVTLSGSGEDMVWLAEGSSIQGNLSTGAGNDTLVVDLGRLKQDGSVDTSGLVSGTVDMGDGNNVLQARAGSTQTFAVLQGNVTGFSGGTIYEAAGADTVLTLQGPLDGTGGHQSYDGLLRVAGDGRVVLDMAFNNGGYARPSIIVERNSTGSVFGDSSQGLDLVIGASVVGGTEGIAVDATYARRVELFAQRGFIGITGGTALKTGVGTEVLISNSTDLRKSGKAYGVLIEADGSTIMNRSTIWEDSKAAEVGNFGLGVDLRYSSFTNDRSNLGVGRVNMQGVGLRLDNSQVYNSGDIISAHDNALELTGYGTNILVNNAAGTIQGHKTDNASGTAGAAIVATDYSNDIVENAGTITGDVLLGEGEDLYVANGGKIVGNLDMGAGDDTVLTRNGAALDVSGTVTAGEGIDAYGRSFTSSGSFDLGTNVMPADFELHGVEASGAATQVTVTAATTQSKGLRVLGDGTVTNTANFDVTDEEAAYAAIEASDPRGDASLHLINNATLKSVNYGVLASNGLSRFDNSGSISARKDGVYIDRTGVGAFTMTNGGAISSTEGRGVFVAAETYGDDSSLAADGASIDFSNTGSISAQAAGSEALVLYSEFGGVKANNSGSISAAGNYATGASITGYSYDVTNSGTIAATGLSGTGLLLSALGGIDDKDCIDPETTRTGTFVNSGKVLANGGGSNVGSSPSLATGVFATLMGDHGVTSITNAAGGSIEATGAMSTALLIAGLDDEGYGSTSVDAALRLFELNNLGTIRGGADTVIDDRYFDAAGVLLKAPNGAEGEGGSYSIAGGIQTINTTDMVRNLTGGTIIGNVDLADGDDVFENYGTLQGDLRLGEGDDRFVYAASGTFTGTAYGGAGNDTLIVDATGGGTINFDQFREFEILGQRGSGSITIRGTTDLETLSMAGSNVTVVAGTRFQTQGAIALAGSDAAESVTVSGTIGGGLDMGGGNDTVTLNAGGVVEGDIDLGAGDDRLVLAGGTATGLIDGGDGIDTVAFQITQDTSDLPNVTNFESLDVSGNARLTIGMNQNFDTVTLRNGADLTLNEGSGDYHIGNIIGDDSAQSVILNTALTGGVSLGGGDDSLTMSLIGTLSGALDGGAGNDVLNLNLTGEAKIAGGIASFETINIAGGSALTLGGTIGADQTLNFDENDNQLIVDGGSILGTVNGGAGNDTLVFNTQADQTATLATANILNFEDIVANGGGTLAITGNGSFQTISVDQGDLTLAAGSAITAGHTNFGAGDNVLTLSSGSTLGGAIDGGEGTDRLVLNQAANTVRKLQSVNVTGFEELESGGAGELVIDRDAQFDVVDLFGAKMTVAAGSTLVVPTLAGNEGANQLNVQGTVVGDVALGAGNDRLTLGHLAAITGTATGGSGYDTLEFDTAGTYAAPTSWNGQGYADFEALNVAGGVVSLTNNVSYDTVSVTGGRLIGQAGTTISSAKTLVVSHGATFGSAGTVNANIEVRGTLSPGASPGTMTVNGNVLFTNGSNLLLEVAPTGSDLLNISGTMTIQTGATLDITGILQSTPGGALDLVVAQGGITGGFTTINKSETVFGFVATRGNRIQLVGEFQDDAAFGLNARDSIRYANDVLGGGEMVQAFTAALPGLVETNGASRQSGFAQLSPEAYAAADQASVENGLLLVDTMRNIDKANKGLVGFHGFAQGLYQESALGGDAYYGSHDLRSDSRGLLGGFGYGFSESARVSAFIGTISTTQKLEGLGASSELDGVQLGVSASGEVAGFDLRALLAYDLTNAKAERTVLDSVAYSRYDLGGLAADLSASYPIALGSARIEPRVGLSYIEGRRDAVNETGSDFALALGKKRSDALFGDAAIGVSFDLGGIKPWAEAGVRHQFSGDNGVAWASYTDATAGGAAIAVAADRGQTAARLGLGLTASVSQNIRLNVSYTGEFGSGVGNQFGDTARHNVNAGVTIGF</sequence>
<evidence type="ECO:0000313" key="4">
    <source>
        <dbReference type="Proteomes" id="UP001629244"/>
    </source>
</evidence>
<dbReference type="SUPFAM" id="SSF103515">
    <property type="entry name" value="Autotransporter"/>
    <property type="match status" value="1"/>
</dbReference>
<name>A0ABW8YS89_9SPHN</name>
<feature type="chain" id="PRO_5045341700" description="Autotransporter domain-containing protein" evidence="1">
    <location>
        <begin position="41"/>
        <end position="2557"/>
    </location>
</feature>
<dbReference type="InterPro" id="IPR036709">
    <property type="entry name" value="Autotransporte_beta_dom_sf"/>
</dbReference>
<dbReference type="Gene3D" id="2.160.20.160">
    <property type="match status" value="2"/>
</dbReference>
<dbReference type="EMBL" id="JBELQC010000002">
    <property type="protein sequence ID" value="MFL9841938.1"/>
    <property type="molecule type" value="Genomic_DNA"/>
</dbReference>
<dbReference type="InterPro" id="IPR005546">
    <property type="entry name" value="Autotransporte_beta"/>
</dbReference>
<dbReference type="PRINTS" id="PR00313">
    <property type="entry name" value="CABNDNGRPT"/>
</dbReference>
<keyword evidence="1" id="KW-0732">Signal</keyword>
<protein>
    <recommendedName>
        <fullName evidence="2">Autotransporter domain-containing protein</fullName>
    </recommendedName>
</protein>
<gene>
    <name evidence="3" type="ORF">ABS767_13265</name>
</gene>
<feature type="signal peptide" evidence="1">
    <location>
        <begin position="1"/>
        <end position="40"/>
    </location>
</feature>
<evidence type="ECO:0000259" key="2">
    <source>
        <dbReference type="PROSITE" id="PS51208"/>
    </source>
</evidence>
<dbReference type="RefSeq" id="WP_408079120.1">
    <property type="nucleotide sequence ID" value="NZ_JBELQC010000002.1"/>
</dbReference>
<dbReference type="SMART" id="SM00869">
    <property type="entry name" value="Autotransporter"/>
    <property type="match status" value="1"/>
</dbReference>
<dbReference type="PROSITE" id="PS51208">
    <property type="entry name" value="AUTOTRANSPORTER"/>
    <property type="match status" value="1"/>
</dbReference>
<dbReference type="Proteomes" id="UP001629244">
    <property type="component" value="Unassembled WGS sequence"/>
</dbReference>
<proteinExistence type="predicted"/>